<keyword evidence="2" id="KW-1185">Reference proteome</keyword>
<gene>
    <name evidence="1" type="ORF">CcrPW_gp402</name>
</gene>
<name>A0A385EAM3_9CAUD</name>
<reference evidence="1" key="1">
    <citation type="submission" date="2018-07" db="EMBL/GenBank/DDBJ databases">
        <authorList>
            <person name="Quirk P.G."/>
            <person name="Krulwich T.A."/>
        </authorList>
    </citation>
    <scope>NUCLEOTIDE SEQUENCE</scope>
</reference>
<proteinExistence type="predicted"/>
<protein>
    <submittedName>
        <fullName evidence="1">Uncharacterized protein</fullName>
    </submittedName>
</protein>
<dbReference type="EMBL" id="MH588545">
    <property type="protein sequence ID" value="AXQ68941.1"/>
    <property type="molecule type" value="Genomic_DNA"/>
</dbReference>
<accession>A0A385EAM3</accession>
<dbReference type="Proteomes" id="UP000259026">
    <property type="component" value="Segment"/>
</dbReference>
<sequence>MGCDIHFYVERRVDGVWQAADTWVDDGYGDKGVEQLHVPYDAQYYSDRDYEFFGILAGVRRPQASPPVANEGVPGDACPEYLALVERMVGDAHSHSFFTLAEFLAYDWTQEAKFEGWIRLNEWVRCRNNADGPEVYSRGVAGGTIRHCTMEQFEEAWQTLCQEKGWPESARPRWKLNPSDVLDPGMMRMVKLLGGGDPYCHYKWSVPYYKSARRFWSDVLPRLLRLGKPEDVRCVFFFDN</sequence>
<organism evidence="1 2">
    <name type="scientific">Caulobacter phage CcrPW</name>
    <dbReference type="NCBI Taxonomy" id="2283271"/>
    <lineage>
        <taxon>Viruses</taxon>
        <taxon>Duplodnaviria</taxon>
        <taxon>Heunggongvirae</taxon>
        <taxon>Uroviricota</taxon>
        <taxon>Caudoviricetes</taxon>
        <taxon>Jeanschmidtviridae</taxon>
        <taxon>Colossusvirus</taxon>
        <taxon>Colossusvirus PW</taxon>
    </lineage>
</organism>
<reference evidence="1" key="2">
    <citation type="submission" date="2018-09" db="EMBL/GenBank/DDBJ databases">
        <title>Giant CbK-like Caulobacter bacteriophages have genetically divergent genomes.</title>
        <authorList>
            <person name="Wilson K."/>
            <person name="Ely B."/>
        </authorList>
    </citation>
    <scope>NUCLEOTIDE SEQUENCE [LARGE SCALE GENOMIC DNA]</scope>
</reference>
<evidence type="ECO:0000313" key="2">
    <source>
        <dbReference type="Proteomes" id="UP000259026"/>
    </source>
</evidence>
<evidence type="ECO:0000313" key="1">
    <source>
        <dbReference type="EMBL" id="AXQ68941.1"/>
    </source>
</evidence>